<protein>
    <submittedName>
        <fullName evidence="2">Uncharacterized protein</fullName>
    </submittedName>
</protein>
<evidence type="ECO:0000313" key="3">
    <source>
        <dbReference type="Proteomes" id="UP000053675"/>
    </source>
</evidence>
<dbReference type="PATRIC" id="fig|472175.3.peg.804"/>
<dbReference type="EMBL" id="JMQM01000001">
    <property type="protein sequence ID" value="KFB09772.1"/>
    <property type="molecule type" value="Genomic_DNA"/>
</dbReference>
<gene>
    <name evidence="2" type="ORF">EL18_00791</name>
</gene>
<feature type="signal peptide" evidence="1">
    <location>
        <begin position="1"/>
        <end position="21"/>
    </location>
</feature>
<evidence type="ECO:0000256" key="1">
    <source>
        <dbReference type="SAM" id="SignalP"/>
    </source>
</evidence>
<feature type="chain" id="PRO_5001783086" evidence="1">
    <location>
        <begin position="22"/>
        <end position="88"/>
    </location>
</feature>
<evidence type="ECO:0000313" key="2">
    <source>
        <dbReference type="EMBL" id="KFB09772.1"/>
    </source>
</evidence>
<proteinExistence type="predicted"/>
<accession>A0A084U9Y6</accession>
<comment type="caution">
    <text evidence="2">The sequence shown here is derived from an EMBL/GenBank/DDBJ whole genome shotgun (WGS) entry which is preliminary data.</text>
</comment>
<name>A0A084U9Y6_9HYPH</name>
<dbReference type="Proteomes" id="UP000053675">
    <property type="component" value="Unassembled WGS sequence"/>
</dbReference>
<reference evidence="2 3" key="1">
    <citation type="submission" date="2014-05" db="EMBL/GenBank/DDBJ databases">
        <title>Draft Genome Sequence of Nitratireductor basaltis Strain UMTGB225, A Marine Bacterium Isolated from Green Barrel Tunicate.</title>
        <authorList>
            <person name="Gan H.Y."/>
        </authorList>
    </citation>
    <scope>NUCLEOTIDE SEQUENCE [LARGE SCALE GENOMIC DNA]</scope>
    <source>
        <strain evidence="2 3">UMTGB225</strain>
    </source>
</reference>
<keyword evidence="3" id="KW-1185">Reference proteome</keyword>
<sequence length="88" mass="9493">MMKKLVLALVGVTLAVPAASAASIVNRDEETHTITVTENGDQARLSVSKDETVQFCNDGCFVTMPNGDREVLTGSETIEIEQGRGRIR</sequence>
<dbReference type="AlphaFoldDB" id="A0A084U9Y6"/>
<organism evidence="2 3">
    <name type="scientific">Nitratireductor basaltis</name>
    <dbReference type="NCBI Taxonomy" id="472175"/>
    <lineage>
        <taxon>Bacteria</taxon>
        <taxon>Pseudomonadati</taxon>
        <taxon>Pseudomonadota</taxon>
        <taxon>Alphaproteobacteria</taxon>
        <taxon>Hyphomicrobiales</taxon>
        <taxon>Phyllobacteriaceae</taxon>
        <taxon>Nitratireductor</taxon>
    </lineage>
</organism>
<keyword evidence="1" id="KW-0732">Signal</keyword>
<dbReference type="STRING" id="472175.EL18_00791"/>